<dbReference type="Pfam" id="PF00248">
    <property type="entry name" value="Aldo_ket_red"/>
    <property type="match status" value="1"/>
</dbReference>
<dbReference type="SUPFAM" id="SSF51430">
    <property type="entry name" value="NAD(P)-linked oxidoreductase"/>
    <property type="match status" value="1"/>
</dbReference>
<dbReference type="InterPro" id="IPR050791">
    <property type="entry name" value="Aldo-Keto_reductase"/>
</dbReference>
<dbReference type="InterPro" id="IPR036812">
    <property type="entry name" value="NAD(P)_OxRdtase_dom_sf"/>
</dbReference>
<dbReference type="GO" id="GO:0016491">
    <property type="term" value="F:oxidoreductase activity"/>
    <property type="evidence" value="ECO:0007669"/>
    <property type="project" value="UniProtKB-KW"/>
</dbReference>
<organism evidence="3 4">
    <name type="scientific">Pseudomonas lutea</name>
    <dbReference type="NCBI Taxonomy" id="243924"/>
    <lineage>
        <taxon>Bacteria</taxon>
        <taxon>Pseudomonadati</taxon>
        <taxon>Pseudomonadota</taxon>
        <taxon>Gammaproteobacteria</taxon>
        <taxon>Pseudomonadales</taxon>
        <taxon>Pseudomonadaceae</taxon>
        <taxon>Pseudomonas</taxon>
    </lineage>
</organism>
<dbReference type="AlphaFoldDB" id="A0A9X8M9L2"/>
<protein>
    <submittedName>
        <fullName evidence="3">Pyridoxine 4-dehydrogenase</fullName>
    </submittedName>
</protein>
<evidence type="ECO:0000256" key="1">
    <source>
        <dbReference type="ARBA" id="ARBA00023002"/>
    </source>
</evidence>
<dbReference type="Proteomes" id="UP000183210">
    <property type="component" value="Unassembled WGS sequence"/>
</dbReference>
<gene>
    <name evidence="3" type="ORF">SAMN05216409_102242</name>
</gene>
<feature type="domain" description="NADP-dependent oxidoreductase" evidence="2">
    <location>
        <begin position="16"/>
        <end position="104"/>
    </location>
</feature>
<dbReference type="Gene3D" id="3.20.20.100">
    <property type="entry name" value="NADP-dependent oxidoreductase domain"/>
    <property type="match status" value="1"/>
</dbReference>
<proteinExistence type="predicted"/>
<keyword evidence="1" id="KW-0560">Oxidoreductase</keyword>
<name>A0A9X8M9L2_9PSED</name>
<dbReference type="GO" id="GO:0005737">
    <property type="term" value="C:cytoplasm"/>
    <property type="evidence" value="ECO:0007669"/>
    <property type="project" value="TreeGrafter"/>
</dbReference>
<dbReference type="PROSITE" id="PS51257">
    <property type="entry name" value="PROKAR_LIPOPROTEIN"/>
    <property type="match status" value="1"/>
</dbReference>
<evidence type="ECO:0000313" key="4">
    <source>
        <dbReference type="Proteomes" id="UP000183210"/>
    </source>
</evidence>
<sequence length="107" mass="11382">MLTRTLGKTGPQVSALGLGCMGMSDLYGPADRTESIATIHAALEAGVNLLDTGDFYGMGHNELLIAEALRDRREAVTISVKFGALRGPDGAWMGYDGRPKAIRNFLA</sequence>
<evidence type="ECO:0000259" key="2">
    <source>
        <dbReference type="Pfam" id="PF00248"/>
    </source>
</evidence>
<dbReference type="EMBL" id="FOEV01000002">
    <property type="protein sequence ID" value="SEP81886.1"/>
    <property type="molecule type" value="Genomic_DNA"/>
</dbReference>
<dbReference type="InterPro" id="IPR023210">
    <property type="entry name" value="NADP_OxRdtase_dom"/>
</dbReference>
<evidence type="ECO:0000313" key="3">
    <source>
        <dbReference type="EMBL" id="SEP81886.1"/>
    </source>
</evidence>
<reference evidence="3 4" key="1">
    <citation type="submission" date="2016-10" db="EMBL/GenBank/DDBJ databases">
        <authorList>
            <person name="Varghese N."/>
            <person name="Submissions S."/>
        </authorList>
    </citation>
    <scope>NUCLEOTIDE SEQUENCE [LARGE SCALE GENOMIC DNA]</scope>
    <source>
        <strain evidence="3 4">LMG 21974</strain>
    </source>
</reference>
<dbReference type="PANTHER" id="PTHR43625:SF40">
    <property type="entry name" value="ALDO-KETO REDUCTASE YAKC [NADP(+)]"/>
    <property type="match status" value="1"/>
</dbReference>
<accession>A0A9X8M9L2</accession>
<dbReference type="PANTHER" id="PTHR43625">
    <property type="entry name" value="AFLATOXIN B1 ALDEHYDE REDUCTASE"/>
    <property type="match status" value="1"/>
</dbReference>
<comment type="caution">
    <text evidence="3">The sequence shown here is derived from an EMBL/GenBank/DDBJ whole genome shotgun (WGS) entry which is preliminary data.</text>
</comment>